<dbReference type="PANTHER" id="PTHR11019">
    <property type="entry name" value="HTH-TYPE TRANSCRIPTIONAL REGULATOR NIMR"/>
    <property type="match status" value="1"/>
</dbReference>
<dbReference type="Pfam" id="PF02311">
    <property type="entry name" value="AraC_binding"/>
    <property type="match status" value="1"/>
</dbReference>
<comment type="caution">
    <text evidence="5">The sequence shown here is derived from an EMBL/GenBank/DDBJ whole genome shotgun (WGS) entry which is preliminary data.</text>
</comment>
<dbReference type="AlphaFoldDB" id="A0A426FLZ5"/>
<keyword evidence="3" id="KW-0804">Transcription</keyword>
<dbReference type="Gene3D" id="2.60.120.10">
    <property type="entry name" value="Jelly Rolls"/>
    <property type="match status" value="1"/>
</dbReference>
<dbReference type="InterPro" id="IPR018062">
    <property type="entry name" value="HTH_AraC-typ_CS"/>
</dbReference>
<dbReference type="PROSITE" id="PS00041">
    <property type="entry name" value="HTH_ARAC_FAMILY_1"/>
    <property type="match status" value="1"/>
</dbReference>
<dbReference type="InterPro" id="IPR018060">
    <property type="entry name" value="HTH_AraC"/>
</dbReference>
<feature type="domain" description="HTH araC/xylS-type" evidence="4">
    <location>
        <begin position="180"/>
        <end position="280"/>
    </location>
</feature>
<dbReference type="OrthoDB" id="9804543at2"/>
<dbReference type="PANTHER" id="PTHR11019:SF159">
    <property type="entry name" value="TRANSCRIPTIONAL REGULATOR-RELATED"/>
    <property type="match status" value="1"/>
</dbReference>
<keyword evidence="6" id="KW-1185">Reference proteome</keyword>
<accession>A0A426FLZ5</accession>
<keyword evidence="2" id="KW-0238">DNA-binding</keyword>
<evidence type="ECO:0000256" key="2">
    <source>
        <dbReference type="ARBA" id="ARBA00023125"/>
    </source>
</evidence>
<dbReference type="Proteomes" id="UP000270261">
    <property type="component" value="Unassembled WGS sequence"/>
</dbReference>
<keyword evidence="1" id="KW-0805">Transcription regulation</keyword>
<dbReference type="PROSITE" id="PS01124">
    <property type="entry name" value="HTH_ARAC_FAMILY_2"/>
    <property type="match status" value="1"/>
</dbReference>
<evidence type="ECO:0000259" key="4">
    <source>
        <dbReference type="PROSITE" id="PS01124"/>
    </source>
</evidence>
<reference evidence="5 6" key="1">
    <citation type="submission" date="2018-11" db="EMBL/GenBank/DDBJ databases">
        <title>Genome sequencing of Lautropia sp. KCOM 2505 (= ChDC F240).</title>
        <authorList>
            <person name="Kook J.-K."/>
            <person name="Park S.-N."/>
            <person name="Lim Y.K."/>
        </authorList>
    </citation>
    <scope>NUCLEOTIDE SEQUENCE [LARGE SCALE GENOMIC DNA]</scope>
    <source>
        <strain evidence="5 6">KCOM 2505</strain>
    </source>
</reference>
<dbReference type="SUPFAM" id="SSF51182">
    <property type="entry name" value="RmlC-like cupins"/>
    <property type="match status" value="1"/>
</dbReference>
<sequence length="281" mass="31217">MNYRTTTLICNEDSGVFPLSGPEFAPSNALPVRCVFRLHAANTKVTCHRHAWDQMIFSDRGVVRVTTTRATYTVPPWRAVWIPAGVSHSAALLETAHLCSLQLLPGCMERVPEKCVDLSPWLGCRVIEVRPLLRELVKALAMENIEDILARRYESYCSLILLEIIGAPACPLMVPLPSERRLRSFCDSFMKQPSLARSLDEMAREAGASVSTINRLFHTELGSRFSVWRKQALLAHALALSAHGMTLGEISYRLGYGNQSAFSAMVRQVMGVSPSEVFAVK</sequence>
<evidence type="ECO:0000256" key="3">
    <source>
        <dbReference type="ARBA" id="ARBA00023163"/>
    </source>
</evidence>
<dbReference type="Gene3D" id="1.10.10.60">
    <property type="entry name" value="Homeodomain-like"/>
    <property type="match status" value="1"/>
</dbReference>
<dbReference type="SUPFAM" id="SSF46689">
    <property type="entry name" value="Homeodomain-like"/>
    <property type="match status" value="1"/>
</dbReference>
<protein>
    <submittedName>
        <fullName evidence="5">AraC family transcriptional regulator</fullName>
    </submittedName>
</protein>
<dbReference type="Pfam" id="PF12833">
    <property type="entry name" value="HTH_18"/>
    <property type="match status" value="1"/>
</dbReference>
<organism evidence="5 6">
    <name type="scientific">Lautropia dentalis</name>
    <dbReference type="NCBI Taxonomy" id="2490857"/>
    <lineage>
        <taxon>Bacteria</taxon>
        <taxon>Pseudomonadati</taxon>
        <taxon>Pseudomonadota</taxon>
        <taxon>Betaproteobacteria</taxon>
        <taxon>Burkholderiales</taxon>
        <taxon>Burkholderiaceae</taxon>
        <taxon>Lautropia</taxon>
    </lineage>
</organism>
<dbReference type="CDD" id="cd06124">
    <property type="entry name" value="cupin_NimR-like_N"/>
    <property type="match status" value="1"/>
</dbReference>
<dbReference type="InterPro" id="IPR014710">
    <property type="entry name" value="RmlC-like_jellyroll"/>
</dbReference>
<name>A0A426FLZ5_9BURK</name>
<dbReference type="InterPro" id="IPR011051">
    <property type="entry name" value="RmlC_Cupin_sf"/>
</dbReference>
<dbReference type="EMBL" id="RRUE01000002">
    <property type="protein sequence ID" value="RRN43739.1"/>
    <property type="molecule type" value="Genomic_DNA"/>
</dbReference>
<gene>
    <name evidence="5" type="ORF">EHV23_09980</name>
</gene>
<dbReference type="InterPro" id="IPR003313">
    <property type="entry name" value="AraC-bd"/>
</dbReference>
<dbReference type="GO" id="GO:0003700">
    <property type="term" value="F:DNA-binding transcription factor activity"/>
    <property type="evidence" value="ECO:0007669"/>
    <property type="project" value="InterPro"/>
</dbReference>
<dbReference type="InterPro" id="IPR009057">
    <property type="entry name" value="Homeodomain-like_sf"/>
</dbReference>
<evidence type="ECO:0000313" key="5">
    <source>
        <dbReference type="EMBL" id="RRN43739.1"/>
    </source>
</evidence>
<evidence type="ECO:0000313" key="6">
    <source>
        <dbReference type="Proteomes" id="UP000270261"/>
    </source>
</evidence>
<dbReference type="SMART" id="SM00342">
    <property type="entry name" value="HTH_ARAC"/>
    <property type="match status" value="1"/>
</dbReference>
<dbReference type="RefSeq" id="WP_125095943.1">
    <property type="nucleotide sequence ID" value="NZ_RRUE01000002.1"/>
</dbReference>
<evidence type="ECO:0000256" key="1">
    <source>
        <dbReference type="ARBA" id="ARBA00023015"/>
    </source>
</evidence>
<dbReference type="GO" id="GO:0043565">
    <property type="term" value="F:sequence-specific DNA binding"/>
    <property type="evidence" value="ECO:0007669"/>
    <property type="project" value="InterPro"/>
</dbReference>
<proteinExistence type="predicted"/>